<proteinExistence type="predicted"/>
<organism evidence="2 3">
    <name type="scientific">Bizionia paragorgiae</name>
    <dbReference type="NCBI Taxonomy" id="283786"/>
    <lineage>
        <taxon>Bacteria</taxon>
        <taxon>Pseudomonadati</taxon>
        <taxon>Bacteroidota</taxon>
        <taxon>Flavobacteriia</taxon>
        <taxon>Flavobacteriales</taxon>
        <taxon>Flavobacteriaceae</taxon>
        <taxon>Bizionia</taxon>
    </lineage>
</organism>
<dbReference type="AlphaFoldDB" id="A0A1H4DFE5"/>
<dbReference type="RefSeq" id="WP_092136722.1">
    <property type="nucleotide sequence ID" value="NZ_FNQK01000031.1"/>
</dbReference>
<evidence type="ECO:0000259" key="1">
    <source>
        <dbReference type="Pfam" id="PF05598"/>
    </source>
</evidence>
<dbReference type="STRING" id="283786.SAMN04487990_1312"/>
<reference evidence="2 3" key="1">
    <citation type="submission" date="2016-10" db="EMBL/GenBank/DDBJ databases">
        <authorList>
            <person name="de Groot N.N."/>
        </authorList>
    </citation>
    <scope>NUCLEOTIDE SEQUENCE [LARGE SCALE GENOMIC DNA]</scope>
    <source>
        <strain evidence="2 3">DSM 23842</strain>
    </source>
</reference>
<evidence type="ECO:0000313" key="2">
    <source>
        <dbReference type="EMBL" id="SEA71475.1"/>
    </source>
</evidence>
<dbReference type="Proteomes" id="UP000198846">
    <property type="component" value="Unassembled WGS sequence"/>
</dbReference>
<gene>
    <name evidence="2" type="ORF">SAMN04487990_1312</name>
</gene>
<dbReference type="EMBL" id="FNQK01000031">
    <property type="protein sequence ID" value="SEA71475.1"/>
    <property type="molecule type" value="Genomic_DNA"/>
</dbReference>
<protein>
    <recommendedName>
        <fullName evidence="1">Transposase InsH N-terminal domain-containing protein</fullName>
    </recommendedName>
</protein>
<sequence>MQGKKIYQEKLFTEFLLSERVPEYNFYRQLKSVLDLSYLYKLTEPFYGVTGQKSIDPVVFF</sequence>
<name>A0A1H4DFE5_BIZPA</name>
<keyword evidence="3" id="KW-1185">Reference proteome</keyword>
<feature type="domain" description="Transposase InsH N-terminal" evidence="1">
    <location>
        <begin position="17"/>
        <end position="61"/>
    </location>
</feature>
<accession>A0A1H4DFE5</accession>
<dbReference type="InterPro" id="IPR008490">
    <property type="entry name" value="Transposase_InsH_N"/>
</dbReference>
<dbReference type="Pfam" id="PF05598">
    <property type="entry name" value="DUF772"/>
    <property type="match status" value="1"/>
</dbReference>
<evidence type="ECO:0000313" key="3">
    <source>
        <dbReference type="Proteomes" id="UP000198846"/>
    </source>
</evidence>